<proteinExistence type="predicted"/>
<dbReference type="Gene3D" id="3.40.50.1110">
    <property type="entry name" value="SGNH hydrolase"/>
    <property type="match status" value="1"/>
</dbReference>
<sequence>MPRARGHRRAQALRRRTAQPQDWRRGTGFRHRVRRWPTSNLTGKPCKLVTAAWDGQKKMVFVVGDSQLRANVDGYVAVPEGDLRFSFLCVPDAVGSQLRTELLHADLPWTPDAVCVCAPSNDLVSRTVDKAALDFGALLMTACSSCPKVFVLDFPPRLNIEPGLQELLRQEYRRVCPHSAGVPYVPVAEHLPLHRLQLWCPDRVHLSDSDGMTVLVQLLWDAASQQLAPPPPRPSAPPRAPPRAGAAPRLVVTGHAPVPRHCDPWEWSVVGQGGKPRFLKSQSNSNHVCLVLFSKAALPVRPSAIPSNPVWFSGAMLDAMEKVSPSSGPVPAAVREEGPAACSAVPTERHLIPEAKCPVPERSRSGQSGVGVSAARPASGRGSGSRRLCRDPSTRAARGLATQGSSACL</sequence>
<evidence type="ECO:0000313" key="2">
    <source>
        <dbReference type="Ensembl" id="ENSSFAP00005044996.1"/>
    </source>
</evidence>
<organism evidence="2 3">
    <name type="scientific">Salarias fasciatus</name>
    <name type="common">Jewelled blenny</name>
    <name type="synonym">Blennius fasciatus</name>
    <dbReference type="NCBI Taxonomy" id="181472"/>
    <lineage>
        <taxon>Eukaryota</taxon>
        <taxon>Metazoa</taxon>
        <taxon>Chordata</taxon>
        <taxon>Craniata</taxon>
        <taxon>Vertebrata</taxon>
        <taxon>Euteleostomi</taxon>
        <taxon>Actinopterygii</taxon>
        <taxon>Neopterygii</taxon>
        <taxon>Teleostei</taxon>
        <taxon>Neoteleostei</taxon>
        <taxon>Acanthomorphata</taxon>
        <taxon>Ovalentaria</taxon>
        <taxon>Blenniimorphae</taxon>
        <taxon>Blenniiformes</taxon>
        <taxon>Blennioidei</taxon>
        <taxon>Blenniidae</taxon>
        <taxon>Salariinae</taxon>
        <taxon>Salarias</taxon>
    </lineage>
</organism>
<protein>
    <recommendedName>
        <fullName evidence="4">SGNH domain-containing protein</fullName>
    </recommendedName>
</protein>
<accession>A0A672ISX4</accession>
<dbReference type="SUPFAM" id="SSF52266">
    <property type="entry name" value="SGNH hydrolase"/>
    <property type="match status" value="1"/>
</dbReference>
<dbReference type="OMA" id="CRSHDSE"/>
<reference evidence="2" key="2">
    <citation type="submission" date="2025-08" db="UniProtKB">
        <authorList>
            <consortium name="Ensembl"/>
        </authorList>
    </citation>
    <scope>IDENTIFICATION</scope>
</reference>
<feature type="compositionally biased region" description="Pro residues" evidence="1">
    <location>
        <begin position="228"/>
        <end position="241"/>
    </location>
</feature>
<dbReference type="InterPro" id="IPR036514">
    <property type="entry name" value="SGNH_hydro_sf"/>
</dbReference>
<feature type="compositionally biased region" description="Basic and acidic residues" evidence="1">
    <location>
        <begin position="353"/>
        <end position="364"/>
    </location>
</feature>
<feature type="compositionally biased region" description="Basic residues" evidence="1">
    <location>
        <begin position="1"/>
        <end position="17"/>
    </location>
</feature>
<reference evidence="2" key="1">
    <citation type="submission" date="2019-06" db="EMBL/GenBank/DDBJ databases">
        <authorList>
            <consortium name="Wellcome Sanger Institute Data Sharing"/>
        </authorList>
    </citation>
    <scope>NUCLEOTIDE SEQUENCE [LARGE SCALE GENOMIC DNA]</scope>
</reference>
<evidence type="ECO:0000256" key="1">
    <source>
        <dbReference type="SAM" id="MobiDB-lite"/>
    </source>
</evidence>
<feature type="region of interest" description="Disordered" evidence="1">
    <location>
        <begin position="353"/>
        <end position="409"/>
    </location>
</feature>
<dbReference type="InParanoid" id="A0A672ISX4"/>
<evidence type="ECO:0008006" key="4">
    <source>
        <dbReference type="Google" id="ProtNLM"/>
    </source>
</evidence>
<feature type="compositionally biased region" description="Low complexity" evidence="1">
    <location>
        <begin position="365"/>
        <end position="380"/>
    </location>
</feature>
<evidence type="ECO:0000313" key="3">
    <source>
        <dbReference type="Proteomes" id="UP000472267"/>
    </source>
</evidence>
<dbReference type="Proteomes" id="UP000472267">
    <property type="component" value="Chromosome 6"/>
</dbReference>
<name>A0A672ISX4_SALFA</name>
<feature type="region of interest" description="Disordered" evidence="1">
    <location>
        <begin position="1"/>
        <end position="24"/>
    </location>
</feature>
<reference evidence="2" key="3">
    <citation type="submission" date="2025-09" db="UniProtKB">
        <authorList>
            <consortium name="Ensembl"/>
        </authorList>
    </citation>
    <scope>IDENTIFICATION</scope>
</reference>
<dbReference type="AlphaFoldDB" id="A0A672ISX4"/>
<dbReference type="Ensembl" id="ENSSFAT00005046567.1">
    <property type="protein sequence ID" value="ENSSFAP00005044996.1"/>
    <property type="gene ID" value="ENSSFAG00005022077.1"/>
</dbReference>
<feature type="region of interest" description="Disordered" evidence="1">
    <location>
        <begin position="226"/>
        <end position="246"/>
    </location>
</feature>
<keyword evidence="3" id="KW-1185">Reference proteome</keyword>